<dbReference type="OrthoDB" id="3026325at2759"/>
<gene>
    <name evidence="1" type="ORF">CYLTODRAFT_447471</name>
</gene>
<dbReference type="EMBL" id="KN880848">
    <property type="protein sequence ID" value="KIY61931.1"/>
    <property type="molecule type" value="Genomic_DNA"/>
</dbReference>
<evidence type="ECO:0000313" key="1">
    <source>
        <dbReference type="EMBL" id="KIY61931.1"/>
    </source>
</evidence>
<dbReference type="Proteomes" id="UP000054007">
    <property type="component" value="Unassembled WGS sequence"/>
</dbReference>
<accession>A0A0D7AXC7</accession>
<sequence>MTLPYVETSSLGFEDGNTWVAFAPRKDRPGIARVYSFHATQLMQSSTFFESLLRDRPSGSKEAVKENPMPLPDVLSQDDWEAFCLFAFRPHEIPPEKANCPLWWSSVLRAAIPLDSLIAVKKATDTLSNLPAVDPVLKLNLAAYYEQRQWLAPAFENVVNLILNNNLSEETAKQLPKVAYDLALKTAIRLLHYRLTVTSGGPPRFTGASQTTCGKSCQEAWEREWWNGFSKNILHPVTPWSMSRVVLEAETLMNLDIKVPDMCDGCTGQSVTFGESSVFITTHAFPDTTNYKHSKLLQL</sequence>
<organism evidence="1 2">
    <name type="scientific">Cylindrobasidium torrendii FP15055 ss-10</name>
    <dbReference type="NCBI Taxonomy" id="1314674"/>
    <lineage>
        <taxon>Eukaryota</taxon>
        <taxon>Fungi</taxon>
        <taxon>Dikarya</taxon>
        <taxon>Basidiomycota</taxon>
        <taxon>Agaricomycotina</taxon>
        <taxon>Agaricomycetes</taxon>
        <taxon>Agaricomycetidae</taxon>
        <taxon>Agaricales</taxon>
        <taxon>Marasmiineae</taxon>
        <taxon>Physalacriaceae</taxon>
        <taxon>Cylindrobasidium</taxon>
    </lineage>
</organism>
<name>A0A0D7AXC7_9AGAR</name>
<reference evidence="1 2" key="1">
    <citation type="journal article" date="2015" name="Fungal Genet. Biol.">
        <title>Evolution of novel wood decay mechanisms in Agaricales revealed by the genome sequences of Fistulina hepatica and Cylindrobasidium torrendii.</title>
        <authorList>
            <person name="Floudas D."/>
            <person name="Held B.W."/>
            <person name="Riley R."/>
            <person name="Nagy L.G."/>
            <person name="Koehler G."/>
            <person name="Ransdell A.S."/>
            <person name="Younus H."/>
            <person name="Chow J."/>
            <person name="Chiniquy J."/>
            <person name="Lipzen A."/>
            <person name="Tritt A."/>
            <person name="Sun H."/>
            <person name="Haridas S."/>
            <person name="LaButti K."/>
            <person name="Ohm R.A."/>
            <person name="Kues U."/>
            <person name="Blanchette R.A."/>
            <person name="Grigoriev I.V."/>
            <person name="Minto R.E."/>
            <person name="Hibbett D.S."/>
        </authorList>
    </citation>
    <scope>NUCLEOTIDE SEQUENCE [LARGE SCALE GENOMIC DNA]</scope>
    <source>
        <strain evidence="1 2">FP15055 ss-10</strain>
    </source>
</reference>
<protein>
    <recommendedName>
        <fullName evidence="3">BTB domain-containing protein</fullName>
    </recommendedName>
</protein>
<keyword evidence="2" id="KW-1185">Reference proteome</keyword>
<evidence type="ECO:0000313" key="2">
    <source>
        <dbReference type="Proteomes" id="UP000054007"/>
    </source>
</evidence>
<evidence type="ECO:0008006" key="3">
    <source>
        <dbReference type="Google" id="ProtNLM"/>
    </source>
</evidence>
<proteinExistence type="predicted"/>
<dbReference type="AlphaFoldDB" id="A0A0D7AXC7"/>